<gene>
    <name evidence="2" type="ORF">N7G274_010244</name>
</gene>
<feature type="chain" id="PRO_5045477893" evidence="1">
    <location>
        <begin position="19"/>
        <end position="70"/>
    </location>
</feature>
<dbReference type="EMBL" id="JBEFKJ010000046">
    <property type="protein sequence ID" value="KAL2036959.1"/>
    <property type="molecule type" value="Genomic_DNA"/>
</dbReference>
<evidence type="ECO:0000313" key="3">
    <source>
        <dbReference type="Proteomes" id="UP001590950"/>
    </source>
</evidence>
<proteinExistence type="predicted"/>
<organism evidence="2 3">
    <name type="scientific">Stereocaulon virgatum</name>
    <dbReference type="NCBI Taxonomy" id="373712"/>
    <lineage>
        <taxon>Eukaryota</taxon>
        <taxon>Fungi</taxon>
        <taxon>Dikarya</taxon>
        <taxon>Ascomycota</taxon>
        <taxon>Pezizomycotina</taxon>
        <taxon>Lecanoromycetes</taxon>
        <taxon>OSLEUM clade</taxon>
        <taxon>Lecanoromycetidae</taxon>
        <taxon>Lecanorales</taxon>
        <taxon>Lecanorineae</taxon>
        <taxon>Stereocaulaceae</taxon>
        <taxon>Stereocaulon</taxon>
    </lineage>
</organism>
<protein>
    <submittedName>
        <fullName evidence="2">Uncharacterized protein</fullName>
    </submittedName>
</protein>
<keyword evidence="3" id="KW-1185">Reference proteome</keyword>
<name>A0ABR3ZTV1_9LECA</name>
<feature type="signal peptide" evidence="1">
    <location>
        <begin position="1"/>
        <end position="18"/>
    </location>
</feature>
<accession>A0ABR3ZTV1</accession>
<dbReference type="Proteomes" id="UP001590950">
    <property type="component" value="Unassembled WGS sequence"/>
</dbReference>
<reference evidence="2 3" key="1">
    <citation type="submission" date="2024-09" db="EMBL/GenBank/DDBJ databases">
        <title>Rethinking Asexuality: The Enigmatic Case of Functional Sexual Genes in Lepraria (Stereocaulaceae).</title>
        <authorList>
            <person name="Doellman M."/>
            <person name="Sun Y."/>
            <person name="Barcenas-Pena A."/>
            <person name="Lumbsch H.T."/>
            <person name="Grewe F."/>
        </authorList>
    </citation>
    <scope>NUCLEOTIDE SEQUENCE [LARGE SCALE GENOMIC DNA]</scope>
    <source>
        <strain evidence="2 3">Mercado 3170</strain>
    </source>
</reference>
<comment type="caution">
    <text evidence="2">The sequence shown here is derived from an EMBL/GenBank/DDBJ whole genome shotgun (WGS) entry which is preliminary data.</text>
</comment>
<evidence type="ECO:0000313" key="2">
    <source>
        <dbReference type="EMBL" id="KAL2036959.1"/>
    </source>
</evidence>
<evidence type="ECO:0000256" key="1">
    <source>
        <dbReference type="SAM" id="SignalP"/>
    </source>
</evidence>
<sequence length="70" mass="7647">MKLSTTILLAIMGLCAWAAPLSTSNAVSIAAADVDDNIVYPEFNSDDDNIVYPEFDRDSEIVYPDAYTDV</sequence>
<keyword evidence="1" id="KW-0732">Signal</keyword>